<dbReference type="PANTHER" id="PTHR10039">
    <property type="entry name" value="AMELOGENIN"/>
    <property type="match status" value="1"/>
</dbReference>
<comment type="caution">
    <text evidence="1">The sequence shown here is derived from an EMBL/GenBank/DDBJ whole genome shotgun (WGS) entry which is preliminary data.</text>
</comment>
<keyword evidence="2" id="KW-1185">Reference proteome</keyword>
<accession>A0A8H7WHG4</accession>
<evidence type="ECO:0000313" key="1">
    <source>
        <dbReference type="EMBL" id="KAG4424801.1"/>
    </source>
</evidence>
<protein>
    <recommendedName>
        <fullName evidence="3">Fungal N-terminal domain-containing protein</fullName>
    </recommendedName>
</protein>
<evidence type="ECO:0008006" key="3">
    <source>
        <dbReference type="Google" id="ProtNLM"/>
    </source>
</evidence>
<dbReference type="OrthoDB" id="1577640at2759"/>
<dbReference type="InterPro" id="IPR036770">
    <property type="entry name" value="Ankyrin_rpt-contain_sf"/>
</dbReference>
<sequence length="635" mass="70315">MEGLGAAASMIAVIQITASIASLLKDYYESARDARAEIQRLYHCVSYLQMILSGITDLSKQYEGSKMFSALLVDSGGPLPLLREELKGLVAKLSSDVGGNERVKRRKTALKWPIQKGDLQKMVAGIEKHQNALVLGLSVENLTSTSVSFDILDGIRADLRAVQHCGERQTILSWLARGVPDPSEEHNIAREKHQASTGQWFTSGKTITQWISSDNSVIWLNGGGKCLCPPRRTSCLHRLVSWRWQVYSLFYGNRAFANGVPERSPSRSRVLADGMFRLVALQLDALAKLRSEASIRAEVKYLPKTLGDCYERMLLAIDAGDQRRARAALELLCYGASPPSLDEVAEAMIIDVTTQPFVSTSERLLDSKAVLEILPAGLVAFNAPDLGFHLDRRFKIENYEDAVSTKHGTPLILAIGLLKSPYGRYRRDSYPYMETILGLLSRGANADVHVPGQLEEIYDEELSAVGEGVPGQLVNAMWHHSMTMAVIADSDQVISSLAHHGVDIETRSTYGTPLQAAAIHNSSRAFRCLIELGADSSILTPRARNILNLAAYFDSNDVIRELWRIKLNKPATPSTLVQLDRSLASITTVVKRSLYWTLDEAGLGYRRSPVVVLQSLGREKLQQDAARYFRPIRRN</sequence>
<dbReference type="AlphaFoldDB" id="A0A8H7WHG4"/>
<gene>
    <name evidence="1" type="ORF">IFR04_002149</name>
</gene>
<dbReference type="Gene3D" id="1.25.40.20">
    <property type="entry name" value="Ankyrin repeat-containing domain"/>
    <property type="match status" value="1"/>
</dbReference>
<dbReference type="SUPFAM" id="SSF48403">
    <property type="entry name" value="Ankyrin repeat"/>
    <property type="match status" value="1"/>
</dbReference>
<evidence type="ECO:0000313" key="2">
    <source>
        <dbReference type="Proteomes" id="UP000664132"/>
    </source>
</evidence>
<proteinExistence type="predicted"/>
<organism evidence="1 2">
    <name type="scientific">Cadophora malorum</name>
    <dbReference type="NCBI Taxonomy" id="108018"/>
    <lineage>
        <taxon>Eukaryota</taxon>
        <taxon>Fungi</taxon>
        <taxon>Dikarya</taxon>
        <taxon>Ascomycota</taxon>
        <taxon>Pezizomycotina</taxon>
        <taxon>Leotiomycetes</taxon>
        <taxon>Helotiales</taxon>
        <taxon>Ploettnerulaceae</taxon>
        <taxon>Cadophora</taxon>
    </lineage>
</organism>
<dbReference type="EMBL" id="JAFJYH010000017">
    <property type="protein sequence ID" value="KAG4424801.1"/>
    <property type="molecule type" value="Genomic_DNA"/>
</dbReference>
<dbReference type="Proteomes" id="UP000664132">
    <property type="component" value="Unassembled WGS sequence"/>
</dbReference>
<reference evidence="1" key="1">
    <citation type="submission" date="2021-02" db="EMBL/GenBank/DDBJ databases">
        <title>Genome sequence Cadophora malorum strain M34.</title>
        <authorList>
            <person name="Stefanovic E."/>
            <person name="Vu D."/>
            <person name="Scully C."/>
            <person name="Dijksterhuis J."/>
            <person name="Roader J."/>
            <person name="Houbraken J."/>
        </authorList>
    </citation>
    <scope>NUCLEOTIDE SEQUENCE</scope>
    <source>
        <strain evidence="1">M34</strain>
    </source>
</reference>
<name>A0A8H7WHG4_9HELO</name>
<dbReference type="PANTHER" id="PTHR10039:SF16">
    <property type="entry name" value="GPI INOSITOL-DEACYLASE"/>
    <property type="match status" value="1"/>
</dbReference>